<dbReference type="EMBL" id="JAHRIO010098740">
    <property type="protein sequence ID" value="MEQ2190307.1"/>
    <property type="molecule type" value="Genomic_DNA"/>
</dbReference>
<sequence>MKAYLLGKDEQVKEIRRFAVDQEVSCSFEYLSKKVSAVFSNLSSSAFNLFYKGEGHMEELEPVNFGVM</sequence>
<evidence type="ECO:0000313" key="2">
    <source>
        <dbReference type="Proteomes" id="UP001476798"/>
    </source>
</evidence>
<proteinExistence type="predicted"/>
<protein>
    <submittedName>
        <fullName evidence="1">Uncharacterized protein</fullName>
    </submittedName>
</protein>
<dbReference type="Proteomes" id="UP001476798">
    <property type="component" value="Unassembled WGS sequence"/>
</dbReference>
<organism evidence="1 2">
    <name type="scientific">Goodea atripinnis</name>
    <dbReference type="NCBI Taxonomy" id="208336"/>
    <lineage>
        <taxon>Eukaryota</taxon>
        <taxon>Metazoa</taxon>
        <taxon>Chordata</taxon>
        <taxon>Craniata</taxon>
        <taxon>Vertebrata</taxon>
        <taxon>Euteleostomi</taxon>
        <taxon>Actinopterygii</taxon>
        <taxon>Neopterygii</taxon>
        <taxon>Teleostei</taxon>
        <taxon>Neoteleostei</taxon>
        <taxon>Acanthomorphata</taxon>
        <taxon>Ovalentaria</taxon>
        <taxon>Atherinomorphae</taxon>
        <taxon>Cyprinodontiformes</taxon>
        <taxon>Goodeidae</taxon>
        <taxon>Goodea</taxon>
    </lineage>
</organism>
<comment type="caution">
    <text evidence="1">The sequence shown here is derived from an EMBL/GenBank/DDBJ whole genome shotgun (WGS) entry which is preliminary data.</text>
</comment>
<evidence type="ECO:0000313" key="1">
    <source>
        <dbReference type="EMBL" id="MEQ2190307.1"/>
    </source>
</evidence>
<dbReference type="Gene3D" id="3.10.20.90">
    <property type="entry name" value="Phosphatidylinositol 3-kinase Catalytic Subunit, Chain A, domain 1"/>
    <property type="match status" value="1"/>
</dbReference>
<gene>
    <name evidence="1" type="ORF">GOODEAATRI_034413</name>
</gene>
<reference evidence="1 2" key="1">
    <citation type="submission" date="2021-06" db="EMBL/GenBank/DDBJ databases">
        <authorList>
            <person name="Palmer J.M."/>
        </authorList>
    </citation>
    <scope>NUCLEOTIDE SEQUENCE [LARGE SCALE GENOMIC DNA]</scope>
    <source>
        <strain evidence="1 2">GA_2019</strain>
        <tissue evidence="1">Muscle</tissue>
    </source>
</reference>
<accession>A0ABV0Q3E6</accession>
<keyword evidence="2" id="KW-1185">Reference proteome</keyword>
<name>A0ABV0Q3E6_9TELE</name>